<dbReference type="Proteomes" id="UP000682204">
    <property type="component" value="Chromosome"/>
</dbReference>
<dbReference type="EMBL" id="CP074691">
    <property type="protein sequence ID" value="QVL36039.1"/>
    <property type="molecule type" value="Genomic_DNA"/>
</dbReference>
<protein>
    <submittedName>
        <fullName evidence="1">Amidohydrolase family protein</fullName>
    </submittedName>
</protein>
<organism evidence="1 2">
    <name type="scientific">Aminirod propionatiphilus</name>
    <dbReference type="NCBI Taxonomy" id="3415223"/>
    <lineage>
        <taxon>Bacteria</taxon>
        <taxon>Thermotogati</taxon>
        <taxon>Synergistota</taxon>
        <taxon>Synergistia</taxon>
        <taxon>Synergistales</taxon>
        <taxon>Aminiphilaceae</taxon>
        <taxon>Aminirod</taxon>
    </lineage>
</organism>
<evidence type="ECO:0000313" key="1">
    <source>
        <dbReference type="EMBL" id="QVL36039.1"/>
    </source>
</evidence>
<reference evidence="1" key="1">
    <citation type="submission" date="2021-05" db="EMBL/GenBank/DDBJ databases">
        <title>An isolated secondary fermenter in methanogenic hydrocarbon-degrading communities.</title>
        <authorList>
            <person name="Liu Y.-F."/>
            <person name="Liu Z.-l."/>
        </authorList>
    </citation>
    <scope>NUCLEOTIDE SEQUENCE</scope>
    <source>
        <strain evidence="1">L-13</strain>
    </source>
</reference>
<accession>A0ACD1DVC6</accession>
<proteinExistence type="predicted"/>
<evidence type="ECO:0000313" key="2">
    <source>
        <dbReference type="Proteomes" id="UP000682204"/>
    </source>
</evidence>
<sequence>MSLKVRSLFAALVLLSVPFPSEAREAVDRHMHLLSPMAAHRLRRLVGPELYGWTIETSSGATLVSLLDEAGFDGAFALSDAYLVTMAEMGSSDPRFDTRRSNAYAALQVLIHPRLVGFASVNPLIEGAPEAVDEAVDRFGLRGLKLHLANSDVDLRRDGDRKALDAVLERAEARGIPVLLHFRNRNPRFGARDGELFVDLLAEHGELRVQLAHLGGWGGWDEATEALLETILSRFEADPSLGRHRLWLDLAGVACERPIPGLSVADGAGLARAVAMARRWGLDRVAFGSDWWVETTGEALDEARRRLPFTEDEWRTLVHRDVGDFLEGPRGEASGLRASSSYLTGY</sequence>
<name>A0ACD1DVC6_9BACT</name>
<keyword evidence="2" id="KW-1185">Reference proteome</keyword>
<gene>
    <name evidence="1" type="ORF">KIH16_13005</name>
</gene>